<dbReference type="PANTHER" id="PTHR12110">
    <property type="entry name" value="HYDROXYPYRUVATE ISOMERASE"/>
    <property type="match status" value="1"/>
</dbReference>
<dbReference type="GO" id="GO:0016853">
    <property type="term" value="F:isomerase activity"/>
    <property type="evidence" value="ECO:0007669"/>
    <property type="project" value="UniProtKB-KW"/>
</dbReference>
<dbReference type="Gene3D" id="3.20.20.150">
    <property type="entry name" value="Divalent-metal-dependent TIM barrel enzymes"/>
    <property type="match status" value="1"/>
</dbReference>
<reference evidence="2 3" key="1">
    <citation type="submission" date="2020-09" db="EMBL/GenBank/DDBJ databases">
        <title>Paenibacillus sp. strain PR3 16S rRNA gene Genome sequencing and assembly.</title>
        <authorList>
            <person name="Kim J."/>
        </authorList>
    </citation>
    <scope>NUCLEOTIDE SEQUENCE [LARGE SCALE GENOMIC DNA]</scope>
    <source>
        <strain evidence="2 3">PR3</strain>
    </source>
</reference>
<dbReference type="InterPro" id="IPR013022">
    <property type="entry name" value="Xyl_isomerase-like_TIM-brl"/>
</dbReference>
<dbReference type="Pfam" id="PF01261">
    <property type="entry name" value="AP_endonuc_2"/>
    <property type="match status" value="1"/>
</dbReference>
<dbReference type="InterPro" id="IPR050312">
    <property type="entry name" value="IolE/XylAMocC-like"/>
</dbReference>
<gene>
    <name evidence="2" type="ORF">H8B09_00320</name>
</gene>
<evidence type="ECO:0000313" key="3">
    <source>
        <dbReference type="Proteomes" id="UP000609346"/>
    </source>
</evidence>
<evidence type="ECO:0000259" key="1">
    <source>
        <dbReference type="Pfam" id="PF01261"/>
    </source>
</evidence>
<keyword evidence="2" id="KW-0413">Isomerase</keyword>
<dbReference type="EMBL" id="JACXZA010000001">
    <property type="protein sequence ID" value="MBD3917180.1"/>
    <property type="molecule type" value="Genomic_DNA"/>
</dbReference>
<dbReference type="InterPro" id="IPR036237">
    <property type="entry name" value="Xyl_isomerase-like_sf"/>
</dbReference>
<dbReference type="SUPFAM" id="SSF51658">
    <property type="entry name" value="Xylose isomerase-like"/>
    <property type="match status" value="1"/>
</dbReference>
<sequence>MMKRLGAQLYTVRDYCKTPEEFDVTLRKIKEMGYTTVQASALWHLPVDEVASIARSHDLNIVLTHMGYDRFTNDLDALIKDHHTLGCRLVGLGGLPKQFWSEEGYKAFAKQFSDIADELGRNRLKFSYHNHQFEFERFQGKTGLEILMENTNPETFLFTLDTYWVQAGGGNPAAWIRKLNQRIEAIHLKDMTIIDTQPVMAEVMEGNLDWTDILPACEEAGVEWYLIERDAGPVEAFESLRISYNNLSKVGFA</sequence>
<protein>
    <submittedName>
        <fullName evidence="2">Sugar phosphate isomerase/epimerase</fullName>
    </submittedName>
</protein>
<comment type="caution">
    <text evidence="2">The sequence shown here is derived from an EMBL/GenBank/DDBJ whole genome shotgun (WGS) entry which is preliminary data.</text>
</comment>
<keyword evidence="3" id="KW-1185">Reference proteome</keyword>
<proteinExistence type="predicted"/>
<dbReference type="Proteomes" id="UP000609346">
    <property type="component" value="Unassembled WGS sequence"/>
</dbReference>
<name>A0ABR8MME1_9BACL</name>
<evidence type="ECO:0000313" key="2">
    <source>
        <dbReference type="EMBL" id="MBD3917180.1"/>
    </source>
</evidence>
<dbReference type="PANTHER" id="PTHR12110:SF41">
    <property type="entry name" value="INOSOSE DEHYDRATASE"/>
    <property type="match status" value="1"/>
</dbReference>
<dbReference type="RefSeq" id="WP_191201511.1">
    <property type="nucleotide sequence ID" value="NZ_JACXZA010000001.1"/>
</dbReference>
<organism evidence="2 3">
    <name type="scientific">Paenibacillus terricola</name>
    <dbReference type="NCBI Taxonomy" id="2763503"/>
    <lineage>
        <taxon>Bacteria</taxon>
        <taxon>Bacillati</taxon>
        <taxon>Bacillota</taxon>
        <taxon>Bacilli</taxon>
        <taxon>Bacillales</taxon>
        <taxon>Paenibacillaceae</taxon>
        <taxon>Paenibacillus</taxon>
    </lineage>
</organism>
<accession>A0ABR8MME1</accession>
<feature type="domain" description="Xylose isomerase-like TIM barrel" evidence="1">
    <location>
        <begin position="26"/>
        <end position="230"/>
    </location>
</feature>